<accession>A0A934PXE1</accession>
<dbReference type="EMBL" id="JAEDAO010000001">
    <property type="protein sequence ID" value="MBK0391380.1"/>
    <property type="molecule type" value="Genomic_DNA"/>
</dbReference>
<gene>
    <name evidence="1" type="ORF">I8E28_02140</name>
</gene>
<dbReference type="Proteomes" id="UP000617041">
    <property type="component" value="Unassembled WGS sequence"/>
</dbReference>
<protein>
    <submittedName>
        <fullName evidence="1">Uncharacterized protein</fullName>
    </submittedName>
</protein>
<proteinExistence type="predicted"/>
<evidence type="ECO:0000313" key="2">
    <source>
        <dbReference type="Proteomes" id="UP000617041"/>
    </source>
</evidence>
<reference evidence="1" key="1">
    <citation type="submission" date="2020-12" db="EMBL/GenBank/DDBJ databases">
        <title>Ramlibacter sp. nov., isolated from a freshwater alga, Cryptomonas.</title>
        <authorList>
            <person name="Kim H.M."/>
            <person name="Jeon C.O."/>
        </authorList>
    </citation>
    <scope>NUCLEOTIDE SEQUENCE</scope>
    <source>
        <strain evidence="1">CrO1</strain>
    </source>
</reference>
<dbReference type="RefSeq" id="WP_200786202.1">
    <property type="nucleotide sequence ID" value="NZ_JAEDAO010000001.1"/>
</dbReference>
<evidence type="ECO:0000313" key="1">
    <source>
        <dbReference type="EMBL" id="MBK0391380.1"/>
    </source>
</evidence>
<comment type="caution">
    <text evidence="1">The sequence shown here is derived from an EMBL/GenBank/DDBJ whole genome shotgun (WGS) entry which is preliminary data.</text>
</comment>
<dbReference type="AlphaFoldDB" id="A0A934PXE1"/>
<name>A0A934PXE1_9BURK</name>
<organism evidence="1 2">
    <name type="scientific">Ramlibacter algicola</name>
    <dbReference type="NCBI Taxonomy" id="2795217"/>
    <lineage>
        <taxon>Bacteria</taxon>
        <taxon>Pseudomonadati</taxon>
        <taxon>Pseudomonadota</taxon>
        <taxon>Betaproteobacteria</taxon>
        <taxon>Burkholderiales</taxon>
        <taxon>Comamonadaceae</taxon>
        <taxon>Ramlibacter</taxon>
    </lineage>
</organism>
<keyword evidence="2" id="KW-1185">Reference proteome</keyword>
<sequence>MNALQRLKQYDEQRPSLPGEHWITLAAGVGVWLASRVHPSPLVRTAGLAAGTALVGRAASGRDGVAKLARWLPVGRRLR</sequence>